<dbReference type="SUPFAM" id="SSF56935">
    <property type="entry name" value="Porins"/>
    <property type="match status" value="1"/>
</dbReference>
<evidence type="ECO:0000256" key="1">
    <source>
        <dbReference type="ARBA" id="ARBA00004442"/>
    </source>
</evidence>
<name>A0A645EQ81_9ZZZZ</name>
<comment type="caution">
    <text evidence="4">The sequence shown here is derived from an EMBL/GenBank/DDBJ whole genome shotgun (WGS) entry which is preliminary data.</text>
</comment>
<dbReference type="EMBL" id="VSSQ01048636">
    <property type="protein sequence ID" value="MPN02683.1"/>
    <property type="molecule type" value="Genomic_DNA"/>
</dbReference>
<evidence type="ECO:0008006" key="5">
    <source>
        <dbReference type="Google" id="ProtNLM"/>
    </source>
</evidence>
<sequence>MPVESQFTSGTGEAYGIEFFLNKQIGSFSGWIGYTLAWTNRTFKELNYGKTFPPRYDRRHDISIVLNYKINQKWEVGTSWVYGTGQAYTMPTGTYMFNDNPINPNDDINRIHYQYSDRNGVRLPAFHKLDVSLMYKSTFFGLPSVFSINVYNAYNRRNPFMWYIDEEYYSVGTGYSHSKKVKQMTLFPIIPSIGYSVKF</sequence>
<dbReference type="Gene3D" id="2.40.170.20">
    <property type="entry name" value="TonB-dependent receptor, beta-barrel domain"/>
    <property type="match status" value="1"/>
</dbReference>
<dbReference type="AlphaFoldDB" id="A0A645EQ81"/>
<dbReference type="GO" id="GO:0009279">
    <property type="term" value="C:cell outer membrane"/>
    <property type="evidence" value="ECO:0007669"/>
    <property type="project" value="UniProtKB-SubCell"/>
</dbReference>
<comment type="subcellular location">
    <subcellularLocation>
        <location evidence="1">Cell outer membrane</location>
    </subcellularLocation>
</comment>
<evidence type="ECO:0000256" key="3">
    <source>
        <dbReference type="ARBA" id="ARBA00023237"/>
    </source>
</evidence>
<evidence type="ECO:0000313" key="4">
    <source>
        <dbReference type="EMBL" id="MPN02683.1"/>
    </source>
</evidence>
<gene>
    <name evidence="4" type="ORF">SDC9_149899</name>
</gene>
<reference evidence="4" key="1">
    <citation type="submission" date="2019-08" db="EMBL/GenBank/DDBJ databases">
        <authorList>
            <person name="Kucharzyk K."/>
            <person name="Murdoch R.W."/>
            <person name="Higgins S."/>
            <person name="Loffler F."/>
        </authorList>
    </citation>
    <scope>NUCLEOTIDE SEQUENCE</scope>
</reference>
<keyword evidence="3" id="KW-0998">Cell outer membrane</keyword>
<evidence type="ECO:0000256" key="2">
    <source>
        <dbReference type="ARBA" id="ARBA00023136"/>
    </source>
</evidence>
<keyword evidence="2" id="KW-0472">Membrane</keyword>
<dbReference type="InterPro" id="IPR036942">
    <property type="entry name" value="Beta-barrel_TonB_sf"/>
</dbReference>
<proteinExistence type="predicted"/>
<organism evidence="4">
    <name type="scientific">bioreactor metagenome</name>
    <dbReference type="NCBI Taxonomy" id="1076179"/>
    <lineage>
        <taxon>unclassified sequences</taxon>
        <taxon>metagenomes</taxon>
        <taxon>ecological metagenomes</taxon>
    </lineage>
</organism>
<protein>
    <recommendedName>
        <fullName evidence="5">TonB-dependent receptor-like beta-barrel domain-containing protein</fullName>
    </recommendedName>
</protein>
<accession>A0A645EQ81</accession>